<sequence length="124" mass="14371">MQEEQETTFFKESRQRLEQYVQDRLLLLKLQMVEKVSQLIALLFTGLTLALLAFFILLFVSIMAGYYFANITGSLYIGFGIVAMFYIILFVMIVSLRKKVIEKYIVDAVIKIFMDKSASDDDDE</sequence>
<evidence type="ECO:0000313" key="2">
    <source>
        <dbReference type="EMBL" id="MFC4231032.1"/>
    </source>
</evidence>
<protein>
    <submittedName>
        <fullName evidence="2">Phage holin family protein</fullName>
    </submittedName>
</protein>
<feature type="transmembrane region" description="Helical" evidence="1">
    <location>
        <begin position="75"/>
        <end position="96"/>
    </location>
</feature>
<name>A0ABV8PSL8_9BACT</name>
<accession>A0ABV8PSL8</accession>
<evidence type="ECO:0000256" key="1">
    <source>
        <dbReference type="SAM" id="Phobius"/>
    </source>
</evidence>
<dbReference type="Proteomes" id="UP001595906">
    <property type="component" value="Unassembled WGS sequence"/>
</dbReference>
<keyword evidence="3" id="KW-1185">Reference proteome</keyword>
<feature type="transmembrane region" description="Helical" evidence="1">
    <location>
        <begin position="39"/>
        <end position="69"/>
    </location>
</feature>
<keyword evidence="1" id="KW-0472">Membrane</keyword>
<organism evidence="2 3">
    <name type="scientific">Parasediminibacterium paludis</name>
    <dbReference type="NCBI Taxonomy" id="908966"/>
    <lineage>
        <taxon>Bacteria</taxon>
        <taxon>Pseudomonadati</taxon>
        <taxon>Bacteroidota</taxon>
        <taxon>Chitinophagia</taxon>
        <taxon>Chitinophagales</taxon>
        <taxon>Chitinophagaceae</taxon>
        <taxon>Parasediminibacterium</taxon>
    </lineage>
</organism>
<reference evidence="3" key="1">
    <citation type="journal article" date="2019" name="Int. J. Syst. Evol. Microbiol.">
        <title>The Global Catalogue of Microorganisms (GCM) 10K type strain sequencing project: providing services to taxonomists for standard genome sequencing and annotation.</title>
        <authorList>
            <consortium name="The Broad Institute Genomics Platform"/>
            <consortium name="The Broad Institute Genome Sequencing Center for Infectious Disease"/>
            <person name="Wu L."/>
            <person name="Ma J."/>
        </authorList>
    </citation>
    <scope>NUCLEOTIDE SEQUENCE [LARGE SCALE GENOMIC DNA]</scope>
    <source>
        <strain evidence="3">CECT 8010</strain>
    </source>
</reference>
<keyword evidence="1" id="KW-1133">Transmembrane helix</keyword>
<gene>
    <name evidence="2" type="ORF">ACFOW1_03965</name>
</gene>
<dbReference type="InterPro" id="IPR009937">
    <property type="entry name" value="Phage_holin_3_6"/>
</dbReference>
<comment type="caution">
    <text evidence="2">The sequence shown here is derived from an EMBL/GenBank/DDBJ whole genome shotgun (WGS) entry which is preliminary data.</text>
</comment>
<evidence type="ECO:0000313" key="3">
    <source>
        <dbReference type="Proteomes" id="UP001595906"/>
    </source>
</evidence>
<dbReference type="EMBL" id="JBHSDC010000003">
    <property type="protein sequence ID" value="MFC4231032.1"/>
    <property type="molecule type" value="Genomic_DNA"/>
</dbReference>
<keyword evidence="1" id="KW-0812">Transmembrane</keyword>
<dbReference type="RefSeq" id="WP_379012419.1">
    <property type="nucleotide sequence ID" value="NZ_JBHSDC010000003.1"/>
</dbReference>
<dbReference type="Pfam" id="PF07332">
    <property type="entry name" value="Phage_holin_3_6"/>
    <property type="match status" value="1"/>
</dbReference>
<proteinExistence type="predicted"/>